<protein>
    <submittedName>
        <fullName evidence="1">Uncharacterized protein</fullName>
    </submittedName>
</protein>
<evidence type="ECO:0000313" key="2">
    <source>
        <dbReference type="Proteomes" id="UP000829398"/>
    </source>
</evidence>
<accession>A0ACB8IIR1</accession>
<gene>
    <name evidence="1" type="ORF">KPL71_023444</name>
</gene>
<dbReference type="Proteomes" id="UP000829398">
    <property type="component" value="Chromosome 8"/>
</dbReference>
<dbReference type="EMBL" id="CM039177">
    <property type="protein sequence ID" value="KAH9697054.1"/>
    <property type="molecule type" value="Genomic_DNA"/>
</dbReference>
<sequence>MEAEASFSSIAPPVFDGDNYQMWAVRMETYLDALDLWEAVEEDYKIQALPNNPTMVQIKAQKEKKMKKSRAKACLFAAVSSTIFTRIMSFKTAKSIWDYLKEEYAGAEKIKGMQVLNLIREFELQKMKESETIKEYSDRLRGIANKVRLLGSEFSDSRIVEKIPVTVPERLMRQDVNPEGALAAKHHGADKNKKEKKKGQEGNSVSPTSSNNKSKNENFKGKYPSCHHCGRKGHPPFKCWRRPDAKCSKCNQTGHEAPICKEKPQQYEVEAQVADQEDEDQLFAASCFASSSSTESWLINSGCTNHMTNDKELFIDLRPTDLTKVKIGNGDYISVKGIGTIAITSAEGTKRISDVLYVPEIDQNLLSVGPLIEKGFKVIFEDSFCRIQDVTGQEIVKDAAHEDKGAHSWLTNFGDHLPNCQACQYGKQKRRPFLKSTWRVTRKLQLVHTDVSGPQRTLSPASSLLGGSLGLFPNDIHRLLQLGDEQDNATSPLAGFAEMKPQPDVQGLHPGTMMAFNRTIRPDIVFAVSILSRFMHCASEVHLRATKRVIRYIKGIIDFGVKFKKCQHFKLLRFSDSDWGGSVDDMKSKSGYCFSLGSGVFSWCCKKQEIVAQSTAEAEFVTATAAVNQALWLRKLLCDLKLKQLNDT</sequence>
<name>A0ACB8IIR1_CITSI</name>
<proteinExistence type="predicted"/>
<reference evidence="2" key="1">
    <citation type="journal article" date="2023" name="Hortic. Res.">
        <title>A chromosome-level phased genome enabling allele-level studies in sweet orange: a case study on citrus Huanglongbing tolerance.</title>
        <authorList>
            <person name="Wu B."/>
            <person name="Yu Q."/>
            <person name="Deng Z."/>
            <person name="Duan Y."/>
            <person name="Luo F."/>
            <person name="Gmitter F. Jr."/>
        </authorList>
    </citation>
    <scope>NUCLEOTIDE SEQUENCE [LARGE SCALE GENOMIC DNA]</scope>
    <source>
        <strain evidence="2">cv. Valencia</strain>
    </source>
</reference>
<comment type="caution">
    <text evidence="1">The sequence shown here is derived from an EMBL/GenBank/DDBJ whole genome shotgun (WGS) entry which is preliminary data.</text>
</comment>
<evidence type="ECO:0000313" key="1">
    <source>
        <dbReference type="EMBL" id="KAH9697054.1"/>
    </source>
</evidence>
<organism evidence="1 2">
    <name type="scientific">Citrus sinensis</name>
    <name type="common">Sweet orange</name>
    <name type="synonym">Citrus aurantium var. sinensis</name>
    <dbReference type="NCBI Taxonomy" id="2711"/>
    <lineage>
        <taxon>Eukaryota</taxon>
        <taxon>Viridiplantae</taxon>
        <taxon>Streptophyta</taxon>
        <taxon>Embryophyta</taxon>
        <taxon>Tracheophyta</taxon>
        <taxon>Spermatophyta</taxon>
        <taxon>Magnoliopsida</taxon>
        <taxon>eudicotyledons</taxon>
        <taxon>Gunneridae</taxon>
        <taxon>Pentapetalae</taxon>
        <taxon>rosids</taxon>
        <taxon>malvids</taxon>
        <taxon>Sapindales</taxon>
        <taxon>Rutaceae</taxon>
        <taxon>Aurantioideae</taxon>
        <taxon>Citrus</taxon>
    </lineage>
</organism>
<keyword evidence="2" id="KW-1185">Reference proteome</keyword>